<reference evidence="1" key="1">
    <citation type="submission" date="2021-08" db="EMBL/GenBank/DDBJ databases">
        <title>Novel anaerobic bacterium isolated from sea squirt in East Sea, Republic of Korea.</title>
        <authorList>
            <person name="Nguyen T.H."/>
            <person name="Li Z."/>
            <person name="Lee Y.-J."/>
            <person name="Ko J."/>
            <person name="Kim S.-G."/>
        </authorList>
    </citation>
    <scope>NUCLEOTIDE SEQUENCE</scope>
    <source>
        <strain evidence="1">KCTC 25031</strain>
    </source>
</reference>
<keyword evidence="2" id="KW-1185">Reference proteome</keyword>
<accession>A0AC61NF14</accession>
<evidence type="ECO:0000313" key="2">
    <source>
        <dbReference type="Proteomes" id="UP000826212"/>
    </source>
</evidence>
<sequence>MTKKVILFDFDGTLFDTQSAYYECSNQLALKYRFKMHEDWEKYRDMPAKDFLFDVLKLSWFQLPFFIADMKKLFQEKIHSVKPFEGIPELLNELNQFYELGIITSNGEYAVKELLTNYELDYFKYKDFDASILNKKWCLKRFLSKSKISNKDVIYIGDEYRDGKACIEANIDFIAVSWGMNNTEILKEANPLMVAESPIDILDYLLTTL</sequence>
<proteinExistence type="predicted"/>
<dbReference type="EMBL" id="CP081303">
    <property type="protein sequence ID" value="QZE14186.1"/>
    <property type="molecule type" value="Genomic_DNA"/>
</dbReference>
<protein>
    <submittedName>
        <fullName evidence="1">HAD hydrolase-like protein</fullName>
    </submittedName>
</protein>
<name>A0AC61NF14_9BACT</name>
<evidence type="ECO:0000313" key="1">
    <source>
        <dbReference type="EMBL" id="QZE14186.1"/>
    </source>
</evidence>
<gene>
    <name evidence="1" type="ORF">K4L44_16935</name>
</gene>
<dbReference type="Proteomes" id="UP000826212">
    <property type="component" value="Chromosome"/>
</dbReference>
<organism evidence="1 2">
    <name type="scientific">Halosquirtibacter laminarini</name>
    <dbReference type="NCBI Taxonomy" id="3374600"/>
    <lineage>
        <taxon>Bacteria</taxon>
        <taxon>Pseudomonadati</taxon>
        <taxon>Bacteroidota</taxon>
        <taxon>Bacteroidia</taxon>
        <taxon>Marinilabiliales</taxon>
        <taxon>Prolixibacteraceae</taxon>
        <taxon>Halosquirtibacter</taxon>
    </lineage>
</organism>